<gene>
    <name evidence="9" type="ORF">SAMN05421751_103178</name>
</gene>
<dbReference type="PANTHER" id="PTHR30269">
    <property type="entry name" value="TRANSMEMBRANE PROTEIN YFCA"/>
    <property type="match status" value="1"/>
</dbReference>
<keyword evidence="4 8" id="KW-1003">Cell membrane</keyword>
<evidence type="ECO:0000256" key="8">
    <source>
        <dbReference type="RuleBase" id="RU363041"/>
    </source>
</evidence>
<feature type="transmembrane region" description="Helical" evidence="8">
    <location>
        <begin position="51"/>
        <end position="73"/>
    </location>
</feature>
<protein>
    <recommendedName>
        <fullName evidence="8">Probable membrane transporter protein</fullName>
    </recommendedName>
</protein>
<proteinExistence type="inferred from homology"/>
<keyword evidence="6 8" id="KW-1133">Transmembrane helix</keyword>
<evidence type="ECO:0000256" key="7">
    <source>
        <dbReference type="ARBA" id="ARBA00023136"/>
    </source>
</evidence>
<feature type="transmembrane region" description="Helical" evidence="8">
    <location>
        <begin position="153"/>
        <end position="173"/>
    </location>
</feature>
<comment type="similarity">
    <text evidence="2 8">Belongs to the 4-toluene sulfonate uptake permease (TSUP) (TC 2.A.102) family.</text>
</comment>
<accession>A0A1H5U2R3</accession>
<evidence type="ECO:0000256" key="5">
    <source>
        <dbReference type="ARBA" id="ARBA00022692"/>
    </source>
</evidence>
<feature type="transmembrane region" description="Helical" evidence="8">
    <location>
        <begin position="129"/>
        <end position="147"/>
    </location>
</feature>
<evidence type="ECO:0000256" key="6">
    <source>
        <dbReference type="ARBA" id="ARBA00022989"/>
    </source>
</evidence>
<comment type="subcellular location">
    <subcellularLocation>
        <location evidence="1 8">Cell membrane</location>
        <topology evidence="1 8">Multi-pass membrane protein</topology>
    </subcellularLocation>
</comment>
<dbReference type="PANTHER" id="PTHR30269:SF32">
    <property type="entry name" value="MEMBRANE TRANSPORTER PROTEIN-RELATED"/>
    <property type="match status" value="1"/>
</dbReference>
<feature type="transmembrane region" description="Helical" evidence="8">
    <location>
        <begin position="278"/>
        <end position="296"/>
    </location>
</feature>
<keyword evidence="7 8" id="KW-0472">Membrane</keyword>
<organism evidence="9 10">
    <name type="scientific">Jhaorihella thermophila</name>
    <dbReference type="NCBI Taxonomy" id="488547"/>
    <lineage>
        <taxon>Bacteria</taxon>
        <taxon>Pseudomonadati</taxon>
        <taxon>Pseudomonadota</taxon>
        <taxon>Alphaproteobacteria</taxon>
        <taxon>Rhodobacterales</taxon>
        <taxon>Paracoccaceae</taxon>
        <taxon>Jhaorihella</taxon>
    </lineage>
</organism>
<dbReference type="Proteomes" id="UP000236742">
    <property type="component" value="Unassembled WGS sequence"/>
</dbReference>
<name>A0A1H5U2R3_9RHOB</name>
<keyword evidence="5 8" id="KW-0812">Transmembrane</keyword>
<dbReference type="InterPro" id="IPR002781">
    <property type="entry name" value="TM_pro_TauE-like"/>
</dbReference>
<keyword evidence="3" id="KW-0813">Transport</keyword>
<evidence type="ECO:0000256" key="4">
    <source>
        <dbReference type="ARBA" id="ARBA00022475"/>
    </source>
</evidence>
<feature type="transmembrane region" description="Helical" evidence="8">
    <location>
        <begin position="85"/>
        <end position="108"/>
    </location>
</feature>
<feature type="transmembrane region" description="Helical" evidence="8">
    <location>
        <begin position="253"/>
        <end position="272"/>
    </location>
</feature>
<dbReference type="Pfam" id="PF01925">
    <property type="entry name" value="TauE"/>
    <property type="match status" value="1"/>
</dbReference>
<evidence type="ECO:0000256" key="1">
    <source>
        <dbReference type="ARBA" id="ARBA00004651"/>
    </source>
</evidence>
<dbReference type="InterPro" id="IPR052017">
    <property type="entry name" value="TSUP"/>
</dbReference>
<reference evidence="9 10" key="1">
    <citation type="submission" date="2016-10" db="EMBL/GenBank/DDBJ databases">
        <authorList>
            <person name="de Groot N.N."/>
        </authorList>
    </citation>
    <scope>NUCLEOTIDE SEQUENCE [LARGE SCALE GENOMIC DNA]</scope>
    <source>
        <strain evidence="9 10">DSM 23413</strain>
    </source>
</reference>
<evidence type="ECO:0000313" key="9">
    <source>
        <dbReference type="EMBL" id="SEF69385.1"/>
    </source>
</evidence>
<evidence type="ECO:0000256" key="3">
    <source>
        <dbReference type="ARBA" id="ARBA00022448"/>
    </source>
</evidence>
<evidence type="ECO:0000313" key="10">
    <source>
        <dbReference type="Proteomes" id="UP000236742"/>
    </source>
</evidence>
<feature type="transmembrane region" description="Helical" evidence="8">
    <location>
        <begin position="185"/>
        <end position="206"/>
    </location>
</feature>
<feature type="transmembrane region" description="Helical" evidence="8">
    <location>
        <begin position="226"/>
        <end position="246"/>
    </location>
</feature>
<dbReference type="AlphaFoldDB" id="A0A1H5U2R3"/>
<sequence>MSSRGRCLLVILSQVQRNKNSLKDWLSIESCVTFFAVQRVGKVVRGAMDPLFPFLTPADLVLACAVALVAGVVKGAVGFGMPMLLVSGLGMMLPPDLALAGLILPTLASNGWQAMRQGIGAAWGSVRRFRVFLGVGLVFLLVSAQLVRVVPVPVLLALIGAPVSGFALVQLFGLRFHLERQSPHVEAVAGAVAGFVGGLSGVWGPPTVAYLTALDTPKTEQVRVQGVIYGLGAVALTGAHLGSGVLRAETLPFSVLLVVPSLVGMWVGLVLHDRIDQVTFRRATLVVLALAGLNLLRRGVFG</sequence>
<keyword evidence="10" id="KW-1185">Reference proteome</keyword>
<dbReference type="EMBL" id="FNVD01000003">
    <property type="protein sequence ID" value="SEF69385.1"/>
    <property type="molecule type" value="Genomic_DNA"/>
</dbReference>
<dbReference type="GO" id="GO:0005886">
    <property type="term" value="C:plasma membrane"/>
    <property type="evidence" value="ECO:0007669"/>
    <property type="project" value="UniProtKB-SubCell"/>
</dbReference>
<evidence type="ECO:0000256" key="2">
    <source>
        <dbReference type="ARBA" id="ARBA00009142"/>
    </source>
</evidence>